<evidence type="ECO:0000256" key="1">
    <source>
        <dbReference type="ARBA" id="ARBA00004141"/>
    </source>
</evidence>
<feature type="transmembrane region" description="Helical" evidence="5">
    <location>
        <begin position="131"/>
        <end position="150"/>
    </location>
</feature>
<dbReference type="AlphaFoldDB" id="A0A7T4TCT0"/>
<feature type="domain" description="EamA" evidence="6">
    <location>
        <begin position="16"/>
        <end position="146"/>
    </location>
</feature>
<feature type="transmembrane region" description="Helical" evidence="5">
    <location>
        <begin position="269"/>
        <end position="288"/>
    </location>
</feature>
<evidence type="ECO:0000259" key="6">
    <source>
        <dbReference type="Pfam" id="PF00892"/>
    </source>
</evidence>
<dbReference type="InterPro" id="IPR037185">
    <property type="entry name" value="EmrE-like"/>
</dbReference>
<keyword evidence="7" id="KW-0614">Plasmid</keyword>
<proteinExistence type="predicted"/>
<dbReference type="RefSeq" id="WP_157004288.1">
    <property type="nucleotide sequence ID" value="NZ_CP066077.1"/>
</dbReference>
<keyword evidence="3 5" id="KW-1133">Transmembrane helix</keyword>
<feature type="transmembrane region" description="Helical" evidence="5">
    <location>
        <begin position="75"/>
        <end position="96"/>
    </location>
</feature>
<dbReference type="Pfam" id="PF00892">
    <property type="entry name" value="EamA"/>
    <property type="match status" value="2"/>
</dbReference>
<comment type="subcellular location">
    <subcellularLocation>
        <location evidence="1">Membrane</location>
        <topology evidence="1">Multi-pass membrane protein</topology>
    </subcellularLocation>
</comment>
<keyword evidence="4 5" id="KW-0472">Membrane</keyword>
<dbReference type="SUPFAM" id="SSF103481">
    <property type="entry name" value="Multidrug resistance efflux transporter EmrE"/>
    <property type="match status" value="2"/>
</dbReference>
<evidence type="ECO:0000313" key="8">
    <source>
        <dbReference type="Proteomes" id="UP000595610"/>
    </source>
</evidence>
<name>A0A7T4TCT0_9BURK</name>
<keyword evidence="8" id="KW-1185">Reference proteome</keyword>
<organism evidence="7 8">
    <name type="scientific">Paraburkholderia ginsengisoli</name>
    <dbReference type="NCBI Taxonomy" id="311231"/>
    <lineage>
        <taxon>Bacteria</taxon>
        <taxon>Pseudomonadati</taxon>
        <taxon>Pseudomonadota</taxon>
        <taxon>Betaproteobacteria</taxon>
        <taxon>Burkholderiales</taxon>
        <taxon>Burkholderiaceae</taxon>
        <taxon>Paraburkholderia</taxon>
    </lineage>
</organism>
<geneLocation type="plasmid" evidence="7 8">
    <name>unnamed</name>
</geneLocation>
<dbReference type="EMBL" id="CP066077">
    <property type="protein sequence ID" value="QQC67893.1"/>
    <property type="molecule type" value="Genomic_DNA"/>
</dbReference>
<accession>A0A7T4TCT0</accession>
<feature type="transmembrane region" description="Helical" evidence="5">
    <location>
        <begin position="187"/>
        <end position="209"/>
    </location>
</feature>
<feature type="transmembrane region" description="Helical" evidence="5">
    <location>
        <begin position="156"/>
        <end position="175"/>
    </location>
</feature>
<protein>
    <submittedName>
        <fullName evidence="7">DMT family transporter</fullName>
    </submittedName>
</protein>
<dbReference type="KEGG" id="pgis:I6I06_29205"/>
<dbReference type="GO" id="GO:0016020">
    <property type="term" value="C:membrane"/>
    <property type="evidence" value="ECO:0007669"/>
    <property type="project" value="UniProtKB-SubCell"/>
</dbReference>
<keyword evidence="2 5" id="KW-0812">Transmembrane</keyword>
<dbReference type="PANTHER" id="PTHR22911:SF6">
    <property type="entry name" value="SOLUTE CARRIER FAMILY 35 MEMBER G1"/>
    <property type="match status" value="1"/>
</dbReference>
<evidence type="ECO:0000313" key="7">
    <source>
        <dbReference type="EMBL" id="QQC67893.1"/>
    </source>
</evidence>
<feature type="transmembrane region" description="Helical" evidence="5">
    <location>
        <begin position="243"/>
        <end position="263"/>
    </location>
</feature>
<dbReference type="InterPro" id="IPR000620">
    <property type="entry name" value="EamA_dom"/>
</dbReference>
<dbReference type="Proteomes" id="UP000595610">
    <property type="component" value="Plasmid unnamed"/>
</dbReference>
<feature type="transmembrane region" description="Helical" evidence="5">
    <location>
        <begin position="102"/>
        <end position="124"/>
    </location>
</feature>
<evidence type="ECO:0000256" key="2">
    <source>
        <dbReference type="ARBA" id="ARBA00022692"/>
    </source>
</evidence>
<reference evidence="7 8" key="1">
    <citation type="submission" date="2020-12" db="EMBL/GenBank/DDBJ databases">
        <title>FDA dAtabase for Regulatory Grade micrObial Sequences (FDA-ARGOS): Supporting development and validation of Infectious Disease Dx tests.</title>
        <authorList>
            <person name="Nelson B."/>
            <person name="Plummer A."/>
            <person name="Tallon L."/>
            <person name="Sadzewicz L."/>
            <person name="Zhao X."/>
            <person name="Boylan J."/>
            <person name="Ott S."/>
            <person name="Bowen H."/>
            <person name="Vavikolanu K."/>
            <person name="Mehta A."/>
            <person name="Aluvathingal J."/>
            <person name="Nadendla S."/>
            <person name="Myers T."/>
            <person name="Yan Y."/>
            <person name="Sichtig H."/>
        </authorList>
    </citation>
    <scope>NUCLEOTIDE SEQUENCE [LARGE SCALE GENOMIC DNA]</scope>
    <source>
        <strain evidence="7 8">FDAARGOS_1049</strain>
        <plasmid evidence="7 8">unnamed</plasmid>
    </source>
</reference>
<evidence type="ECO:0000256" key="5">
    <source>
        <dbReference type="SAM" id="Phobius"/>
    </source>
</evidence>
<feature type="transmembrane region" description="Helical" evidence="5">
    <location>
        <begin position="15"/>
        <end position="34"/>
    </location>
</feature>
<feature type="transmembrane region" description="Helical" evidence="5">
    <location>
        <begin position="46"/>
        <end position="63"/>
    </location>
</feature>
<gene>
    <name evidence="7" type="ORF">I6I06_29205</name>
</gene>
<evidence type="ECO:0000256" key="4">
    <source>
        <dbReference type="ARBA" id="ARBA00023136"/>
    </source>
</evidence>
<feature type="domain" description="EamA" evidence="6">
    <location>
        <begin position="160"/>
        <end position="281"/>
    </location>
</feature>
<feature type="transmembrane region" description="Helical" evidence="5">
    <location>
        <begin position="215"/>
        <end position="236"/>
    </location>
</feature>
<evidence type="ECO:0000256" key="3">
    <source>
        <dbReference type="ARBA" id="ARBA00022989"/>
    </source>
</evidence>
<sequence length="290" mass="31284">MSESMSVAAAPKQSVGIAFYVLAIFLLAAMDASAKWLTKGYPIGEIAFFRAVFAFVPLIIAQARERKPVELRSRLWPLHLLRGALVLGTVVTFFLSVKELPLATVTAISLANPFFMVLCSAILLKEPVSNVRWFLISLGFVGVLVAIGGVSLTASFYTAIAILSALLYALAAVLTKHLARTESAILIAAYTNVSMLVLSVFSLSSHWAMPGLHDFFIFALMGLAGGLSNYVFTLAFRYADVSTVAPIEYTILVWAALFGYVLFSEIPTALTIIGALIIVVSGIANARLRR</sequence>
<dbReference type="PANTHER" id="PTHR22911">
    <property type="entry name" value="ACYL-MALONYL CONDENSING ENZYME-RELATED"/>
    <property type="match status" value="1"/>
</dbReference>